<proteinExistence type="predicted"/>
<accession>A0A5X0G7K5</accession>
<comment type="caution">
    <text evidence="1">The sequence shown here is derived from an EMBL/GenBank/DDBJ whole genome shotgun (WGS) entry which is preliminary data.</text>
</comment>
<organism evidence="1">
    <name type="scientific">Salmonella enterica subsp. enterica serovar Braenderup</name>
    <dbReference type="NCBI Taxonomy" id="149391"/>
    <lineage>
        <taxon>Bacteria</taxon>
        <taxon>Pseudomonadati</taxon>
        <taxon>Pseudomonadota</taxon>
        <taxon>Gammaproteobacteria</taxon>
        <taxon>Enterobacterales</taxon>
        <taxon>Enterobacteriaceae</taxon>
        <taxon>Salmonella</taxon>
    </lineage>
</organism>
<evidence type="ECO:0000313" key="1">
    <source>
        <dbReference type="EMBL" id="EBY7386268.1"/>
    </source>
</evidence>
<protein>
    <recommendedName>
        <fullName evidence="2">Inner membrane protein</fullName>
    </recommendedName>
</protein>
<gene>
    <name evidence="1" type="ORF">D6J51_17330</name>
</gene>
<sequence length="94" mass="10501">MNTFLYVLLAWIVVLFIANKLLARRKPKTVKILVQRNGKAAEVDAVVVQGSKSADDGDDLDDDQDDGLFDLNPYTRENQTNGWAILARGDHQSK</sequence>
<name>A0A5X0G7K5_SALET</name>
<evidence type="ECO:0008006" key="2">
    <source>
        <dbReference type="Google" id="ProtNLM"/>
    </source>
</evidence>
<dbReference type="AlphaFoldDB" id="A0A5X0G7K5"/>
<reference evidence="1" key="1">
    <citation type="submission" date="2018-09" db="EMBL/GenBank/DDBJ databases">
        <authorList>
            <person name="Ashton P.M."/>
            <person name="Dallman T."/>
            <person name="Nair S."/>
            <person name="De Pinna E."/>
            <person name="Peters T."/>
            <person name="Grant K."/>
        </authorList>
    </citation>
    <scope>NUCLEOTIDE SEQUENCE</scope>
    <source>
        <strain evidence="1">394884</strain>
    </source>
</reference>
<dbReference type="EMBL" id="AAHOXC010000014">
    <property type="protein sequence ID" value="EBY7386268.1"/>
    <property type="molecule type" value="Genomic_DNA"/>
</dbReference>